<evidence type="ECO:0000313" key="2">
    <source>
        <dbReference type="EMBL" id="VFU17264.1"/>
    </source>
</evidence>
<name>A0A485M586_9ZZZZ</name>
<dbReference type="EMBL" id="CAADRN010000293">
    <property type="protein sequence ID" value="VFU17264.1"/>
    <property type="molecule type" value="Genomic_DNA"/>
</dbReference>
<feature type="compositionally biased region" description="Gly residues" evidence="1">
    <location>
        <begin position="77"/>
        <end position="119"/>
    </location>
</feature>
<protein>
    <submittedName>
        <fullName evidence="2">Uncharacterized protein</fullName>
    </submittedName>
</protein>
<accession>A0A485M586</accession>
<proteinExistence type="predicted"/>
<evidence type="ECO:0000256" key="1">
    <source>
        <dbReference type="SAM" id="MobiDB-lite"/>
    </source>
</evidence>
<feature type="compositionally biased region" description="Polar residues" evidence="1">
    <location>
        <begin position="124"/>
        <end position="135"/>
    </location>
</feature>
<gene>
    <name evidence="2" type="ORF">SCFA_3620002</name>
</gene>
<organism evidence="2">
    <name type="scientific">anaerobic digester metagenome</name>
    <dbReference type="NCBI Taxonomy" id="1263854"/>
    <lineage>
        <taxon>unclassified sequences</taxon>
        <taxon>metagenomes</taxon>
        <taxon>ecological metagenomes</taxon>
    </lineage>
</organism>
<sequence>MVKKFAVALIVVLVLAAAGYKFGLKYVSEAVINKVANEVLTGEEIDKLVQDPQVKKILEERLGTEAFGELLKRQPGAGAGAAPGTGQGTGLGPQSGAATGNGNGPEGGSGTGTGTGAGSITGNQNVPGTGNNSKPSEGKGKGGGLVFNTAEEALQFLLTKFSRAELNGFIAMAEDGITPEEKSQVKAALLSRLTAEEYQALKVIALIELEKRQHNLNIK</sequence>
<reference evidence="2" key="1">
    <citation type="submission" date="2019-03" db="EMBL/GenBank/DDBJ databases">
        <authorList>
            <person name="Hao L."/>
        </authorList>
    </citation>
    <scope>NUCLEOTIDE SEQUENCE</scope>
</reference>
<dbReference type="AlphaFoldDB" id="A0A485M586"/>
<feature type="region of interest" description="Disordered" evidence="1">
    <location>
        <begin position="74"/>
        <end position="144"/>
    </location>
</feature>